<dbReference type="Proteomes" id="UP000023152">
    <property type="component" value="Unassembled WGS sequence"/>
</dbReference>
<keyword evidence="1" id="KW-0378">Hydrolase</keyword>
<reference evidence="1 2" key="1">
    <citation type="journal article" date="2013" name="Curr. Biol.">
        <title>The Genome of the Foraminiferan Reticulomyxa filosa.</title>
        <authorList>
            <person name="Glockner G."/>
            <person name="Hulsmann N."/>
            <person name="Schleicher M."/>
            <person name="Noegel A.A."/>
            <person name="Eichinger L."/>
            <person name="Gallinger C."/>
            <person name="Pawlowski J."/>
            <person name="Sierra R."/>
            <person name="Euteneuer U."/>
            <person name="Pillet L."/>
            <person name="Moustafa A."/>
            <person name="Platzer M."/>
            <person name="Groth M."/>
            <person name="Szafranski K."/>
            <person name="Schliwa M."/>
        </authorList>
    </citation>
    <scope>NUCLEOTIDE SEQUENCE [LARGE SCALE GENOMIC DNA]</scope>
</reference>
<organism evidence="1 2">
    <name type="scientific">Reticulomyxa filosa</name>
    <dbReference type="NCBI Taxonomy" id="46433"/>
    <lineage>
        <taxon>Eukaryota</taxon>
        <taxon>Sar</taxon>
        <taxon>Rhizaria</taxon>
        <taxon>Retaria</taxon>
        <taxon>Foraminifera</taxon>
        <taxon>Monothalamids</taxon>
        <taxon>Reticulomyxidae</taxon>
        <taxon>Reticulomyxa</taxon>
    </lineage>
</organism>
<dbReference type="EMBL" id="ASPP01004669">
    <property type="protein sequence ID" value="ETO31817.1"/>
    <property type="molecule type" value="Genomic_DNA"/>
</dbReference>
<dbReference type="InterPro" id="IPR002933">
    <property type="entry name" value="Peptidase_M20"/>
</dbReference>
<dbReference type="OrthoDB" id="6119954at2759"/>
<gene>
    <name evidence="1" type="ORF">RFI_05301</name>
</gene>
<evidence type="ECO:0000313" key="1">
    <source>
        <dbReference type="EMBL" id="ETO31817.1"/>
    </source>
</evidence>
<comment type="caution">
    <text evidence="1">The sequence shown here is derived from an EMBL/GenBank/DDBJ whole genome shotgun (WGS) entry which is preliminary data.</text>
</comment>
<dbReference type="Gene3D" id="3.40.630.10">
    <property type="entry name" value="Zn peptidases"/>
    <property type="match status" value="1"/>
</dbReference>
<proteinExistence type="predicted"/>
<dbReference type="PANTHER" id="PTHR11014:SF63">
    <property type="entry name" value="METALLOPEPTIDASE, PUTATIVE (AFU_ORTHOLOGUE AFUA_6G09600)-RELATED"/>
    <property type="match status" value="1"/>
</dbReference>
<feature type="non-terminal residue" evidence="1">
    <location>
        <position position="1"/>
    </location>
</feature>
<accession>X6P2N0</accession>
<dbReference type="SUPFAM" id="SSF53187">
    <property type="entry name" value="Zn-dependent exopeptidases"/>
    <property type="match status" value="1"/>
</dbReference>
<keyword evidence="2" id="KW-1185">Reference proteome</keyword>
<dbReference type="GO" id="GO:0016787">
    <property type="term" value="F:hydrolase activity"/>
    <property type="evidence" value="ECO:0007669"/>
    <property type="project" value="UniProtKB-KW"/>
</dbReference>
<dbReference type="AlphaFoldDB" id="X6P2N0"/>
<name>X6P2N0_RETFI</name>
<dbReference type="InterPro" id="IPR017439">
    <property type="entry name" value="Amidohydrolase"/>
</dbReference>
<evidence type="ECO:0000313" key="2">
    <source>
        <dbReference type="Proteomes" id="UP000023152"/>
    </source>
</evidence>
<sequence length="157" mass="17763">DFFLLGCVQDEGVLEGTIRYLRDEVCQIMTQRIRDICKGIEISFGVQIELEWQGIPYPPTVNHKLGFNQVKHVAEQTLPEGFEECLPTMAAEDFAFFLQERPGAFFFLGCGVEGNEVHAHHKPTFQVDERCLPVGCHIMTSLVNNSLFVSIKSRDSN</sequence>
<protein>
    <submittedName>
        <fullName evidence="1">Peptidase M20D, amidohydrolase</fullName>
    </submittedName>
</protein>
<dbReference type="Pfam" id="PF01546">
    <property type="entry name" value="Peptidase_M20"/>
    <property type="match status" value="1"/>
</dbReference>
<dbReference type="PANTHER" id="PTHR11014">
    <property type="entry name" value="PEPTIDASE M20 FAMILY MEMBER"/>
    <property type="match status" value="1"/>
</dbReference>